<dbReference type="PROSITE" id="PS00723">
    <property type="entry name" value="POLYPRENYL_SYNTHASE_1"/>
    <property type="match status" value="1"/>
</dbReference>
<dbReference type="CDD" id="cd00685">
    <property type="entry name" value="Trans_IPPS_HT"/>
    <property type="match status" value="1"/>
</dbReference>
<dbReference type="AlphaFoldDB" id="A0A2A7MY36"/>
<dbReference type="GO" id="GO:0008299">
    <property type="term" value="P:isoprenoid biosynthetic process"/>
    <property type="evidence" value="ECO:0007669"/>
    <property type="project" value="InterPro"/>
</dbReference>
<gene>
    <name evidence="9" type="ORF">CQY20_18535</name>
    <name evidence="8" type="ORF">MAGR_34260</name>
</gene>
<organism evidence="9 10">
    <name type="scientific">Mycolicibacterium agri</name>
    <name type="common">Mycobacterium agri</name>
    <dbReference type="NCBI Taxonomy" id="36811"/>
    <lineage>
        <taxon>Bacteria</taxon>
        <taxon>Bacillati</taxon>
        <taxon>Actinomycetota</taxon>
        <taxon>Actinomycetes</taxon>
        <taxon>Mycobacteriales</taxon>
        <taxon>Mycobacteriaceae</taxon>
        <taxon>Mycolicibacterium</taxon>
    </lineage>
</organism>
<dbReference type="EMBL" id="PDCP01000033">
    <property type="protein sequence ID" value="PEG36594.1"/>
    <property type="molecule type" value="Genomic_DNA"/>
</dbReference>
<sequence>MTDTADRADVTAAVEDRLRRVGRKIRSSMLDAMPDGEPVRWLYGPMREYPSRPGKALRPALCMSAGRAFGGAADDLLGVAVAIELLHNAFLVHDDIVDGSEMRRGRPTLASKYGLAAALNAGDALAVVAGQVLRRATRRFDRDLADLVWAEFDTMAMRTLEGQATEAGWLLDNVEQLRPEDYLELIMHKTCWYTTIHPLRVGAMVGSRGTAELAPLVRFGFHFGAAFQIRDDMLNLVGDEKMYGKEILGDLYEGKRTLPLVHLTANARGADRDLVLEYLNMRRDERTPELVRTIRDLMDDYGSIEFTTKFAEGILSVAEDYFQEAFASAQPGHDLDFLRSLVPYVWARWR</sequence>
<keyword evidence="10" id="KW-1185">Reference proteome</keyword>
<accession>A0A2A7MY36</accession>
<keyword evidence="6" id="KW-0460">Magnesium</keyword>
<dbReference type="InterPro" id="IPR000092">
    <property type="entry name" value="Polyprenyl_synt"/>
</dbReference>
<name>A0A2A7MY36_MYCAG</name>
<reference evidence="9 10" key="1">
    <citation type="submission" date="2017-10" db="EMBL/GenBank/DDBJ databases">
        <title>The new phylogeny of genus Mycobacterium.</title>
        <authorList>
            <person name="Tortoli E."/>
            <person name="Trovato A."/>
            <person name="Cirillo D.M."/>
        </authorList>
    </citation>
    <scope>NUCLEOTIDE SEQUENCE [LARGE SCALE GENOMIC DNA]</scope>
    <source>
        <strain evidence="9 10">CCUG37673</strain>
    </source>
</reference>
<reference evidence="8" key="3">
    <citation type="submission" date="2020-02" db="EMBL/GenBank/DDBJ databases">
        <authorList>
            <person name="Matsumoto Y."/>
            <person name="Motooka D."/>
            <person name="Nakamura S."/>
        </authorList>
    </citation>
    <scope>NUCLEOTIDE SEQUENCE</scope>
    <source>
        <strain evidence="8">JCM 6377</strain>
    </source>
</reference>
<dbReference type="Gene3D" id="1.10.600.10">
    <property type="entry name" value="Farnesyl Diphosphate Synthase"/>
    <property type="match status" value="1"/>
</dbReference>
<evidence type="ECO:0000256" key="7">
    <source>
        <dbReference type="RuleBase" id="RU004466"/>
    </source>
</evidence>
<dbReference type="PROSITE" id="PS00444">
    <property type="entry name" value="POLYPRENYL_SYNTHASE_2"/>
    <property type="match status" value="1"/>
</dbReference>
<dbReference type="GO" id="GO:0046872">
    <property type="term" value="F:metal ion binding"/>
    <property type="evidence" value="ECO:0007669"/>
    <property type="project" value="UniProtKB-KW"/>
</dbReference>
<dbReference type="RefSeq" id="WP_097941547.1">
    <property type="nucleotide sequence ID" value="NZ_BLKS01000001.1"/>
</dbReference>
<dbReference type="EMBL" id="BLKS01000001">
    <property type="protein sequence ID" value="GFG51985.1"/>
    <property type="molecule type" value="Genomic_DNA"/>
</dbReference>
<evidence type="ECO:0000313" key="9">
    <source>
        <dbReference type="EMBL" id="PEG36594.1"/>
    </source>
</evidence>
<dbReference type="InterPro" id="IPR008949">
    <property type="entry name" value="Isoprenoid_synthase_dom_sf"/>
</dbReference>
<comment type="similarity">
    <text evidence="3 7">Belongs to the FPP/GGPP synthase family.</text>
</comment>
<evidence type="ECO:0000256" key="6">
    <source>
        <dbReference type="ARBA" id="ARBA00022842"/>
    </source>
</evidence>
<evidence type="ECO:0000256" key="5">
    <source>
        <dbReference type="ARBA" id="ARBA00022723"/>
    </source>
</evidence>
<dbReference type="Proteomes" id="UP000465302">
    <property type="component" value="Unassembled WGS sequence"/>
</dbReference>
<dbReference type="SFLD" id="SFLDS00005">
    <property type="entry name" value="Isoprenoid_Synthase_Type_I"/>
    <property type="match status" value="1"/>
</dbReference>
<keyword evidence="4 7" id="KW-0808">Transferase</keyword>
<protein>
    <submittedName>
        <fullName evidence="9">Geranyl transferase</fullName>
    </submittedName>
    <submittedName>
        <fullName evidence="8">Geranylgeranyl diphosphate synthetase</fullName>
    </submittedName>
</protein>
<dbReference type="PANTHER" id="PTHR12001:SF85">
    <property type="entry name" value="SHORT CHAIN ISOPRENYL DIPHOSPHATE SYNTHASE"/>
    <property type="match status" value="1"/>
</dbReference>
<evidence type="ECO:0000313" key="10">
    <source>
        <dbReference type="Proteomes" id="UP000220914"/>
    </source>
</evidence>
<dbReference type="Pfam" id="PF00348">
    <property type="entry name" value="polyprenyl_synt"/>
    <property type="match status" value="1"/>
</dbReference>
<comment type="pathway">
    <text evidence="2">Isoprenoid biosynthesis.</text>
</comment>
<comment type="cofactor">
    <cofactor evidence="1">
        <name>Mg(2+)</name>
        <dbReference type="ChEBI" id="CHEBI:18420"/>
    </cofactor>
</comment>
<evidence type="ECO:0000313" key="8">
    <source>
        <dbReference type="EMBL" id="GFG51985.1"/>
    </source>
</evidence>
<dbReference type="OrthoDB" id="4497239at2"/>
<dbReference type="Proteomes" id="UP000220914">
    <property type="component" value="Unassembled WGS sequence"/>
</dbReference>
<evidence type="ECO:0000256" key="4">
    <source>
        <dbReference type="ARBA" id="ARBA00022679"/>
    </source>
</evidence>
<dbReference type="PANTHER" id="PTHR12001">
    <property type="entry name" value="GERANYLGERANYL PYROPHOSPHATE SYNTHASE"/>
    <property type="match status" value="1"/>
</dbReference>
<dbReference type="SUPFAM" id="SSF48576">
    <property type="entry name" value="Terpenoid synthases"/>
    <property type="match status" value="1"/>
</dbReference>
<dbReference type="SFLD" id="SFLDG01017">
    <property type="entry name" value="Polyprenyl_Transferase_Like"/>
    <property type="match status" value="1"/>
</dbReference>
<evidence type="ECO:0000313" key="11">
    <source>
        <dbReference type="Proteomes" id="UP000465302"/>
    </source>
</evidence>
<comment type="caution">
    <text evidence="9">The sequence shown here is derived from an EMBL/GenBank/DDBJ whole genome shotgun (WGS) entry which is preliminary data.</text>
</comment>
<evidence type="ECO:0000256" key="3">
    <source>
        <dbReference type="ARBA" id="ARBA00006706"/>
    </source>
</evidence>
<reference evidence="8 11" key="2">
    <citation type="journal article" date="2019" name="Emerg. Microbes Infect.">
        <title>Comprehensive subspecies identification of 175 nontuberculous mycobacteria species based on 7547 genomic profiles.</title>
        <authorList>
            <person name="Matsumoto Y."/>
            <person name="Kinjo T."/>
            <person name="Motooka D."/>
            <person name="Nabeya D."/>
            <person name="Jung N."/>
            <person name="Uechi K."/>
            <person name="Horii T."/>
            <person name="Iida T."/>
            <person name="Fujita J."/>
            <person name="Nakamura S."/>
        </authorList>
    </citation>
    <scope>NUCLEOTIDE SEQUENCE [LARGE SCALE GENOMIC DNA]</scope>
    <source>
        <strain evidence="8 11">JCM 6377</strain>
    </source>
</reference>
<proteinExistence type="inferred from homology"/>
<dbReference type="GO" id="GO:0004659">
    <property type="term" value="F:prenyltransferase activity"/>
    <property type="evidence" value="ECO:0007669"/>
    <property type="project" value="InterPro"/>
</dbReference>
<keyword evidence="5" id="KW-0479">Metal-binding</keyword>
<dbReference type="InterPro" id="IPR033749">
    <property type="entry name" value="Polyprenyl_synt_CS"/>
</dbReference>
<evidence type="ECO:0000256" key="2">
    <source>
        <dbReference type="ARBA" id="ARBA00005128"/>
    </source>
</evidence>
<evidence type="ECO:0000256" key="1">
    <source>
        <dbReference type="ARBA" id="ARBA00001946"/>
    </source>
</evidence>